<keyword evidence="2" id="KW-1185">Reference proteome</keyword>
<gene>
    <name evidence="1" type="ORF">GCM10022277_12490</name>
</gene>
<dbReference type="EMBL" id="BAABBN010000004">
    <property type="protein sequence ID" value="GAA3918712.1"/>
    <property type="molecule type" value="Genomic_DNA"/>
</dbReference>
<dbReference type="InterPro" id="IPR014718">
    <property type="entry name" value="GH-type_carb-bd"/>
</dbReference>
<organism evidence="1 2">
    <name type="scientific">Litoribacillus peritrichatus</name>
    <dbReference type="NCBI Taxonomy" id="718191"/>
    <lineage>
        <taxon>Bacteria</taxon>
        <taxon>Pseudomonadati</taxon>
        <taxon>Pseudomonadota</taxon>
        <taxon>Gammaproteobacteria</taxon>
        <taxon>Oceanospirillales</taxon>
        <taxon>Oceanospirillaceae</taxon>
        <taxon>Litoribacillus</taxon>
    </lineage>
</organism>
<dbReference type="Pfam" id="PF01263">
    <property type="entry name" value="Aldose_epim"/>
    <property type="match status" value="1"/>
</dbReference>
<dbReference type="InterPro" id="IPR037481">
    <property type="entry name" value="LacX"/>
</dbReference>
<proteinExistence type="predicted"/>
<accession>A0ABP7MA43</accession>
<dbReference type="PANTHER" id="PTHR11122:SF13">
    <property type="entry name" value="GLUCOSE-6-PHOSPHATE 1-EPIMERASE"/>
    <property type="match status" value="1"/>
</dbReference>
<dbReference type="RefSeq" id="WP_344796585.1">
    <property type="nucleotide sequence ID" value="NZ_BAABBN010000004.1"/>
</dbReference>
<reference evidence="2" key="1">
    <citation type="journal article" date="2019" name="Int. J. Syst. Evol. Microbiol.">
        <title>The Global Catalogue of Microorganisms (GCM) 10K type strain sequencing project: providing services to taxonomists for standard genome sequencing and annotation.</title>
        <authorList>
            <consortium name="The Broad Institute Genomics Platform"/>
            <consortium name="The Broad Institute Genome Sequencing Center for Infectious Disease"/>
            <person name="Wu L."/>
            <person name="Ma J."/>
        </authorList>
    </citation>
    <scope>NUCLEOTIDE SEQUENCE [LARGE SCALE GENOMIC DNA]</scope>
    <source>
        <strain evidence="2">JCM 17551</strain>
    </source>
</reference>
<sequence length="288" mass="32698">MVCHLKNEVLNVIIKPEGAELTSIKDKAGHEYLWQADPSVWSRHAPVLFPIVGALKNGSYCYEGTEYSLSQHGFARDSLFTVIRASDLEAEFQLKSDARTLTNYPFEFDFRVIYRLEGSQLMTRFEVYNLGDRDMLFSVGGHPAFNLNWLTGDSIDDYYLEFDQSETLNVWQLEDSLLAENPKPFLDQERIIQLSSSTFDHDALIFLEHNSGIVSLCHKRTSRRISVNISGFPHLGIWSKPGAPYVCIEPWQGHVDPTDHSGQFEDKPGIVRLCKGGHYSAEFSVTIT</sequence>
<evidence type="ECO:0000313" key="1">
    <source>
        <dbReference type="EMBL" id="GAA3918712.1"/>
    </source>
</evidence>
<dbReference type="Gene3D" id="2.70.98.10">
    <property type="match status" value="1"/>
</dbReference>
<dbReference type="InterPro" id="IPR008183">
    <property type="entry name" value="Aldose_1/G6P_1-epimerase"/>
</dbReference>
<name>A0ABP7MA43_9GAMM</name>
<evidence type="ECO:0000313" key="2">
    <source>
        <dbReference type="Proteomes" id="UP001501565"/>
    </source>
</evidence>
<dbReference type="CDD" id="cd09024">
    <property type="entry name" value="Aldose_epim_lacX"/>
    <property type="match status" value="1"/>
</dbReference>
<dbReference type="SUPFAM" id="SSF74650">
    <property type="entry name" value="Galactose mutarotase-like"/>
    <property type="match status" value="1"/>
</dbReference>
<protein>
    <submittedName>
        <fullName evidence="1">Aldose 1-epimerase family protein</fullName>
    </submittedName>
</protein>
<dbReference type="PANTHER" id="PTHR11122">
    <property type="entry name" value="APOSPORY-ASSOCIATED PROTEIN C-RELATED"/>
    <property type="match status" value="1"/>
</dbReference>
<dbReference type="Proteomes" id="UP001501565">
    <property type="component" value="Unassembled WGS sequence"/>
</dbReference>
<comment type="caution">
    <text evidence="1">The sequence shown here is derived from an EMBL/GenBank/DDBJ whole genome shotgun (WGS) entry which is preliminary data.</text>
</comment>
<dbReference type="InterPro" id="IPR011013">
    <property type="entry name" value="Gal_mutarotase_sf_dom"/>
</dbReference>